<dbReference type="GO" id="GO:0003700">
    <property type="term" value="F:DNA-binding transcription factor activity"/>
    <property type="evidence" value="ECO:0007669"/>
    <property type="project" value="InterPro"/>
</dbReference>
<evidence type="ECO:0000256" key="5">
    <source>
        <dbReference type="ARBA" id="ARBA00023125"/>
    </source>
</evidence>
<keyword evidence="1" id="KW-0479">Metal-binding</keyword>
<dbReference type="InterPro" id="IPR003851">
    <property type="entry name" value="Znf_Dof"/>
</dbReference>
<evidence type="ECO:0000313" key="11">
    <source>
        <dbReference type="Proteomes" id="UP000188354"/>
    </source>
</evidence>
<evidence type="ECO:0000256" key="2">
    <source>
        <dbReference type="ARBA" id="ARBA00022771"/>
    </source>
</evidence>
<keyword evidence="3" id="KW-0862">Zinc</keyword>
<dbReference type="Pfam" id="PF02701">
    <property type="entry name" value="Zn_ribbon_Dof"/>
    <property type="match status" value="1"/>
</dbReference>
<feature type="domain" description="Dof-type" evidence="9">
    <location>
        <begin position="63"/>
        <end position="85"/>
    </location>
</feature>
<organism evidence="10 11">
    <name type="scientific">Lupinus angustifolius</name>
    <name type="common">Narrow-leaved blue lupine</name>
    <dbReference type="NCBI Taxonomy" id="3871"/>
    <lineage>
        <taxon>Eukaryota</taxon>
        <taxon>Viridiplantae</taxon>
        <taxon>Streptophyta</taxon>
        <taxon>Embryophyta</taxon>
        <taxon>Tracheophyta</taxon>
        <taxon>Spermatophyta</taxon>
        <taxon>Magnoliopsida</taxon>
        <taxon>eudicotyledons</taxon>
        <taxon>Gunneridae</taxon>
        <taxon>Pentapetalae</taxon>
        <taxon>rosids</taxon>
        <taxon>fabids</taxon>
        <taxon>Fabales</taxon>
        <taxon>Fabaceae</taxon>
        <taxon>Papilionoideae</taxon>
        <taxon>50 kb inversion clade</taxon>
        <taxon>genistoids sensu lato</taxon>
        <taxon>core genistoids</taxon>
        <taxon>Genisteae</taxon>
        <taxon>Lupinus</taxon>
    </lineage>
</organism>
<protein>
    <recommendedName>
        <fullName evidence="9">Dof-type domain-containing protein</fullName>
    </recommendedName>
</protein>
<dbReference type="AlphaFoldDB" id="A0A4P1R116"/>
<keyword evidence="11" id="KW-1185">Reference proteome</keyword>
<evidence type="ECO:0000256" key="4">
    <source>
        <dbReference type="ARBA" id="ARBA00023015"/>
    </source>
</evidence>
<dbReference type="Proteomes" id="UP000188354">
    <property type="component" value="Chromosome LG13"/>
</dbReference>
<dbReference type="EMBL" id="CM007373">
    <property type="protein sequence ID" value="OIV99089.1"/>
    <property type="molecule type" value="Genomic_DNA"/>
</dbReference>
<evidence type="ECO:0000256" key="1">
    <source>
        <dbReference type="ARBA" id="ARBA00022723"/>
    </source>
</evidence>
<proteinExistence type="predicted"/>
<keyword evidence="2" id="KW-0863">Zinc-finger</keyword>
<keyword evidence="4" id="KW-0805">Transcription regulation</keyword>
<keyword evidence="7" id="KW-0539">Nucleus</keyword>
<name>A0A4P1R116_LUPAN</name>
<dbReference type="InterPro" id="IPR045174">
    <property type="entry name" value="Dof"/>
</dbReference>
<sequence length="254" mass="28319">MNVPLKEVSGKHDDPPEYANGIPNTYESHSSELVCKVVHRSNEGKTTIRYVDEKEKVLKKPEKRYWTTGGTIRNVPVGAGKRKNKPSDLQYCHAPSAPDAVSSIQTDNNLASDVNLSPRPFHGPREDAPLSESFETVKSQMPEKYRSGLFYCQRRGSPTLGKHSRDGSVPKNTMKQNLWVPKTVRINDPNEAARSSIWSTLSTKSEQNKPIIKGSVFKSFEPKSNTTSHNSDNNQILKANPAVFSSSESFQESM</sequence>
<dbReference type="GO" id="GO:0003677">
    <property type="term" value="F:DNA binding"/>
    <property type="evidence" value="ECO:0007669"/>
    <property type="project" value="UniProtKB-KW"/>
</dbReference>
<dbReference type="PANTHER" id="PTHR31089:SF66">
    <property type="entry name" value="DOF-TYPE ZINC FINGER DNA-BINDING FAMILY PROTEIN"/>
    <property type="match status" value="1"/>
</dbReference>
<dbReference type="PANTHER" id="PTHR31089">
    <property type="entry name" value="CYCLIC DOF FACTOR 2"/>
    <property type="match status" value="1"/>
</dbReference>
<dbReference type="GO" id="GO:0008270">
    <property type="term" value="F:zinc ion binding"/>
    <property type="evidence" value="ECO:0007669"/>
    <property type="project" value="UniProtKB-KW"/>
</dbReference>
<feature type="region of interest" description="Disordered" evidence="8">
    <location>
        <begin position="220"/>
        <end position="254"/>
    </location>
</feature>
<feature type="region of interest" description="Disordered" evidence="8">
    <location>
        <begin position="1"/>
        <end position="26"/>
    </location>
</feature>
<evidence type="ECO:0000259" key="9">
    <source>
        <dbReference type="Pfam" id="PF02701"/>
    </source>
</evidence>
<keyword evidence="6" id="KW-0804">Transcription</keyword>
<dbReference type="STRING" id="3871.A0A4P1R116"/>
<gene>
    <name evidence="10" type="ORF">TanjilG_32348</name>
</gene>
<dbReference type="Gramene" id="OIV99089">
    <property type="protein sequence ID" value="OIV99089"/>
    <property type="gene ID" value="TanjilG_32348"/>
</dbReference>
<evidence type="ECO:0000256" key="7">
    <source>
        <dbReference type="ARBA" id="ARBA00023242"/>
    </source>
</evidence>
<evidence type="ECO:0000256" key="3">
    <source>
        <dbReference type="ARBA" id="ARBA00022833"/>
    </source>
</evidence>
<evidence type="ECO:0000256" key="8">
    <source>
        <dbReference type="SAM" id="MobiDB-lite"/>
    </source>
</evidence>
<evidence type="ECO:0000256" key="6">
    <source>
        <dbReference type="ARBA" id="ARBA00023163"/>
    </source>
</evidence>
<evidence type="ECO:0000313" key="10">
    <source>
        <dbReference type="EMBL" id="OIV99089.1"/>
    </source>
</evidence>
<feature type="compositionally biased region" description="Polar residues" evidence="8">
    <location>
        <begin position="222"/>
        <end position="254"/>
    </location>
</feature>
<accession>A0A4P1R116</accession>
<keyword evidence="5" id="KW-0238">DNA-binding</keyword>
<reference evidence="10 11" key="1">
    <citation type="journal article" date="2017" name="Plant Biotechnol. J.">
        <title>A comprehensive draft genome sequence for lupin (Lupinus angustifolius), an emerging health food: insights into plant-microbe interactions and legume evolution.</title>
        <authorList>
            <person name="Hane J.K."/>
            <person name="Ming Y."/>
            <person name="Kamphuis L.G."/>
            <person name="Nelson M.N."/>
            <person name="Garg G."/>
            <person name="Atkins C.A."/>
            <person name="Bayer P.E."/>
            <person name="Bravo A."/>
            <person name="Bringans S."/>
            <person name="Cannon S."/>
            <person name="Edwards D."/>
            <person name="Foley R."/>
            <person name="Gao L.L."/>
            <person name="Harrison M.J."/>
            <person name="Huang W."/>
            <person name="Hurgobin B."/>
            <person name="Li S."/>
            <person name="Liu C.W."/>
            <person name="McGrath A."/>
            <person name="Morahan G."/>
            <person name="Murray J."/>
            <person name="Weller J."/>
            <person name="Jian J."/>
            <person name="Singh K.B."/>
        </authorList>
    </citation>
    <scope>NUCLEOTIDE SEQUENCE [LARGE SCALE GENOMIC DNA]</scope>
    <source>
        <strain evidence="11">cv. Tanjil</strain>
        <tissue evidence="10">Whole plant</tissue>
    </source>
</reference>